<name>A0A1I2SJF8_9BACL</name>
<dbReference type="AlphaFoldDB" id="A0A1I2SJF8"/>
<proteinExistence type="predicted"/>
<keyword evidence="3" id="KW-1185">Reference proteome</keyword>
<feature type="region of interest" description="Disordered" evidence="1">
    <location>
        <begin position="25"/>
        <end position="44"/>
    </location>
</feature>
<dbReference type="Proteomes" id="UP000198752">
    <property type="component" value="Unassembled WGS sequence"/>
</dbReference>
<dbReference type="STRING" id="269670.SAMN02982927_01963"/>
<evidence type="ECO:0000313" key="2">
    <source>
        <dbReference type="EMBL" id="SFG52868.1"/>
    </source>
</evidence>
<organism evidence="2 3">
    <name type="scientific">Sporolactobacillus nakayamae</name>
    <dbReference type="NCBI Taxonomy" id="269670"/>
    <lineage>
        <taxon>Bacteria</taxon>
        <taxon>Bacillati</taxon>
        <taxon>Bacillota</taxon>
        <taxon>Bacilli</taxon>
        <taxon>Bacillales</taxon>
        <taxon>Sporolactobacillaceae</taxon>
        <taxon>Sporolactobacillus</taxon>
    </lineage>
</organism>
<feature type="non-terminal residue" evidence="2">
    <location>
        <position position="44"/>
    </location>
</feature>
<evidence type="ECO:0000313" key="3">
    <source>
        <dbReference type="Proteomes" id="UP000198752"/>
    </source>
</evidence>
<reference evidence="3" key="1">
    <citation type="submission" date="2016-10" db="EMBL/GenBank/DDBJ databases">
        <authorList>
            <person name="Varghese N."/>
            <person name="Submissions S."/>
        </authorList>
    </citation>
    <scope>NUCLEOTIDE SEQUENCE [LARGE SCALE GENOMIC DNA]</scope>
    <source>
        <strain evidence="3">ATCC 700379</strain>
    </source>
</reference>
<accession>A0A1I2SJF8</accession>
<protein>
    <submittedName>
        <fullName evidence="2">Uncharacterized protein</fullName>
    </submittedName>
</protein>
<gene>
    <name evidence="2" type="ORF">SAMN02982927_01963</name>
</gene>
<dbReference type="EMBL" id="FOOY01000012">
    <property type="protein sequence ID" value="SFG52868.1"/>
    <property type="molecule type" value="Genomic_DNA"/>
</dbReference>
<sequence length="44" mass="4924">MHCSGKRISVQAKLSAFGEKNQRSGEIISAQTKESAFRQKNQRS</sequence>
<evidence type="ECO:0000256" key="1">
    <source>
        <dbReference type="SAM" id="MobiDB-lite"/>
    </source>
</evidence>